<feature type="transmembrane region" description="Helical" evidence="10">
    <location>
        <begin position="171"/>
        <end position="192"/>
    </location>
</feature>
<protein>
    <submittedName>
        <fullName evidence="14 16">Hepatitis A virus cellular receptor 1 homolog</fullName>
    </submittedName>
</protein>
<comment type="subcellular location">
    <subcellularLocation>
        <location evidence="1">Membrane</location>
        <topology evidence="1">Single-pass type I membrane protein</topology>
    </subcellularLocation>
</comment>
<keyword evidence="3 11" id="KW-0732">Signal</keyword>
<dbReference type="Ensembl" id="ENSXETT00000117656">
    <property type="protein sequence ID" value="ENSXETP00000110985"/>
    <property type="gene ID" value="ENSXETG00000046538"/>
</dbReference>
<evidence type="ECO:0000313" key="14">
    <source>
        <dbReference type="Ensembl" id="ENSXETP00000110985"/>
    </source>
</evidence>
<evidence type="ECO:0000256" key="8">
    <source>
        <dbReference type="ARBA" id="ARBA00023319"/>
    </source>
</evidence>
<dbReference type="Gene3D" id="2.60.40.10">
    <property type="entry name" value="Immunoglobulins"/>
    <property type="match status" value="1"/>
</dbReference>
<keyword evidence="4 10" id="KW-1133">Transmembrane helix</keyword>
<keyword evidence="5 10" id="KW-0472">Membrane</keyword>
<dbReference type="Proteomes" id="UP000008143">
    <property type="component" value="Chromosome 3"/>
</dbReference>
<dbReference type="GO" id="GO:0001786">
    <property type="term" value="F:phosphatidylserine binding"/>
    <property type="evidence" value="ECO:0000318"/>
    <property type="project" value="GO_Central"/>
</dbReference>
<dbReference type="KEGG" id="xtr:100488536"/>
<evidence type="ECO:0000313" key="13">
    <source>
        <dbReference type="EMBL" id="OCA15841.1"/>
    </source>
</evidence>
<keyword evidence="7" id="KW-0325">Glycoprotein</keyword>
<dbReference type="PANTHER" id="PTHR46608:SF6">
    <property type="entry name" value="HEPATITIS A VIRUS CELLULAR RECEPTOR 1 HOMOLOG ISOFORM X1"/>
    <property type="match status" value="1"/>
</dbReference>
<evidence type="ECO:0000256" key="7">
    <source>
        <dbReference type="ARBA" id="ARBA00023180"/>
    </source>
</evidence>
<dbReference type="InterPro" id="IPR036179">
    <property type="entry name" value="Ig-like_dom_sf"/>
</dbReference>
<keyword evidence="8" id="KW-0393">Immunoglobulin domain</keyword>
<keyword evidence="15" id="KW-1185">Reference proteome</keyword>
<keyword evidence="6" id="KW-1015">Disulfide bond</keyword>
<evidence type="ECO:0000256" key="1">
    <source>
        <dbReference type="ARBA" id="ARBA00004479"/>
    </source>
</evidence>
<proteinExistence type="inferred from homology"/>
<gene>
    <name evidence="14 16 17" type="primary">LOC100488536</name>
    <name evidence="13" type="ORF">XENTR_v90029060mg</name>
</gene>
<evidence type="ECO:0000313" key="17">
    <source>
        <dbReference type="Xenbase" id="XB-GENE-29079243"/>
    </source>
</evidence>
<dbReference type="EMBL" id="KV460723">
    <property type="protein sequence ID" value="OCA15841.1"/>
    <property type="molecule type" value="Genomic_DNA"/>
</dbReference>
<evidence type="ECO:0000259" key="12">
    <source>
        <dbReference type="PROSITE" id="PS50835"/>
    </source>
</evidence>
<dbReference type="Pfam" id="PF07686">
    <property type="entry name" value="V-set"/>
    <property type="match status" value="1"/>
</dbReference>
<keyword evidence="2 10" id="KW-0812">Transmembrane</keyword>
<dbReference type="RefSeq" id="XP_031754532.1">
    <property type="nucleotide sequence ID" value="XM_031898672.1"/>
</dbReference>
<evidence type="ECO:0000256" key="5">
    <source>
        <dbReference type="ARBA" id="ARBA00023136"/>
    </source>
</evidence>
<dbReference type="InterPro" id="IPR007110">
    <property type="entry name" value="Ig-like_dom"/>
</dbReference>
<dbReference type="PANTHER" id="PTHR46608">
    <property type="entry name" value="T-CELL IMMUNOGLOBULIN AND MUCIN DOMAIN-CONTAINING PROTEIN 4"/>
    <property type="match status" value="1"/>
</dbReference>
<dbReference type="GO" id="GO:0016020">
    <property type="term" value="C:membrane"/>
    <property type="evidence" value="ECO:0007669"/>
    <property type="project" value="UniProtKB-SubCell"/>
</dbReference>
<dbReference type="Xenbase" id="XB-GENE-29079243">
    <property type="gene designation" value="LOC100488536"/>
</dbReference>
<accession>A0A310T3I1</accession>
<evidence type="ECO:0000256" key="6">
    <source>
        <dbReference type="ARBA" id="ARBA00023157"/>
    </source>
</evidence>
<organism evidence="13">
    <name type="scientific">Xenopus tropicalis</name>
    <name type="common">Western clawed frog</name>
    <name type="synonym">Silurana tropicalis</name>
    <dbReference type="NCBI Taxonomy" id="8364"/>
    <lineage>
        <taxon>Eukaryota</taxon>
        <taxon>Metazoa</taxon>
        <taxon>Chordata</taxon>
        <taxon>Craniata</taxon>
        <taxon>Vertebrata</taxon>
        <taxon>Euteleostomi</taxon>
        <taxon>Amphibia</taxon>
        <taxon>Batrachia</taxon>
        <taxon>Anura</taxon>
        <taxon>Pipoidea</taxon>
        <taxon>Pipidae</taxon>
        <taxon>Xenopodinae</taxon>
        <taxon>Xenopus</taxon>
        <taxon>Silurana</taxon>
    </lineage>
</organism>
<evidence type="ECO:0000256" key="2">
    <source>
        <dbReference type="ARBA" id="ARBA00022692"/>
    </source>
</evidence>
<evidence type="ECO:0000256" key="11">
    <source>
        <dbReference type="SAM" id="SignalP"/>
    </source>
</evidence>
<evidence type="ECO:0000256" key="10">
    <source>
        <dbReference type="SAM" id="Phobius"/>
    </source>
</evidence>
<reference evidence="14" key="4">
    <citation type="submission" date="2021-03" db="UniProtKB">
        <authorList>
            <consortium name="Ensembl"/>
        </authorList>
    </citation>
    <scope>IDENTIFICATION</scope>
</reference>
<dbReference type="InterPro" id="IPR003599">
    <property type="entry name" value="Ig_sub"/>
</dbReference>
<dbReference type="OrthoDB" id="434099at2759"/>
<dbReference type="GeneTree" id="ENSGT00940000163509"/>
<evidence type="ECO:0000256" key="3">
    <source>
        <dbReference type="ARBA" id="ARBA00022729"/>
    </source>
</evidence>
<dbReference type="GO" id="GO:0060097">
    <property type="term" value="P:cytoskeletal rearrangement involved in phagocytosis, engulfment"/>
    <property type="evidence" value="ECO:0000318"/>
    <property type="project" value="GO_Central"/>
</dbReference>
<feature type="domain" description="Ig-like" evidence="12">
    <location>
        <begin position="22"/>
        <end position="129"/>
    </location>
</feature>
<evidence type="ECO:0000313" key="15">
    <source>
        <dbReference type="Proteomes" id="UP000008143"/>
    </source>
</evidence>
<reference evidence="16" key="5">
    <citation type="submission" date="2025-04" db="UniProtKB">
        <authorList>
            <consortium name="RefSeq"/>
        </authorList>
    </citation>
    <scope>IDENTIFICATION</scope>
    <source>
        <strain evidence="16">Nigerian</strain>
        <tissue evidence="16">Liver and blood</tissue>
    </source>
</reference>
<evidence type="ECO:0000256" key="4">
    <source>
        <dbReference type="ARBA" id="ARBA00022989"/>
    </source>
</evidence>
<sequence length="232" mass="25161">MGRSGNWGVISLRICLFLWLQPALSVSGPVIGSEGGRVLLPCTYSVTKGTITMCWGRGSCPASKCNNQIIRTDGREVTWKASERYGLMGSLTQGNVSLTITGLTGSDSGTYCCRVETPGWFNDQKVVVSLEVHEAASEDSTAFATTSSLTNMALEYTEPIDLETKPEANTLPSIIMGLFLLVLLAGLLLYLYTWRNHPCRSTSNLGDSSLSALENALSPAPENVYYIKFENL</sequence>
<reference evidence="13" key="3">
    <citation type="submission" date="2016-05" db="EMBL/GenBank/DDBJ databases">
        <title>WGS assembly of Xenopus tropicalis.</title>
        <authorList>
            <person name="Sessions A."/>
            <person name="Jenkins J."/>
            <person name="Mitros T."/>
            <person name="Lyons J.T."/>
            <person name="Dichmann D.S."/>
            <person name="Robert J."/>
            <person name="Harland R.M."/>
            <person name="Rokhsar D.S."/>
        </authorList>
    </citation>
    <scope>NUCLEOTIDE SEQUENCE</scope>
    <source>
        <strain evidence="13">Nigerian</strain>
    </source>
</reference>
<dbReference type="FunFam" id="2.60.40.10:FF:000774">
    <property type="entry name" value="Hepatitis A virus cellular receptor 1"/>
    <property type="match status" value="1"/>
</dbReference>
<dbReference type="AGR" id="Xenbase:XB-GENE-29079243"/>
<dbReference type="AlphaFoldDB" id="A0A310T3I1"/>
<name>A0A310T3I1_XENTR</name>
<feature type="chain" id="PRO_5044583790" evidence="11">
    <location>
        <begin position="26"/>
        <end position="232"/>
    </location>
</feature>
<dbReference type="InterPro" id="IPR013783">
    <property type="entry name" value="Ig-like_fold"/>
</dbReference>
<evidence type="ECO:0000256" key="9">
    <source>
        <dbReference type="ARBA" id="ARBA00038203"/>
    </source>
</evidence>
<comment type="similarity">
    <text evidence="9">Belongs to the immunoglobulin superfamily. TIM family.</text>
</comment>
<dbReference type="GO" id="GO:0043277">
    <property type="term" value="P:apoptotic cell clearance"/>
    <property type="evidence" value="ECO:0000318"/>
    <property type="project" value="GO_Central"/>
</dbReference>
<feature type="signal peptide" evidence="11">
    <location>
        <begin position="1"/>
        <end position="25"/>
    </location>
</feature>
<keyword evidence="16" id="KW-0675">Receptor</keyword>
<reference evidence="13" key="1">
    <citation type="submission" date="2009-11" db="EMBL/GenBank/DDBJ databases">
        <authorList>
            <consortium name="US DOE Joint Genome Institute (JGI-PGF)"/>
            <person name="Ottilar R."/>
            <person name="Schmutz J."/>
            <person name="Salamov A."/>
            <person name="Cheng J.F."/>
            <person name="Lucas S."/>
            <person name="Pitluck S."/>
            <person name="Gundlach H."/>
            <person name="Guo Y."/>
            <person name="Haberer G."/>
            <person name="Nasrallah J."/>
            <person name="Mayer K.F.X."/>
            <person name="van de Peer Y."/>
            <person name="Weigel D."/>
            <person name="Grigoriev I.V."/>
        </authorList>
    </citation>
    <scope>NUCLEOTIDE SEQUENCE</scope>
    <source>
        <strain evidence="13">Nigerian</strain>
    </source>
</reference>
<dbReference type="InterPro" id="IPR013106">
    <property type="entry name" value="Ig_V-set"/>
</dbReference>
<evidence type="ECO:0000313" key="16">
    <source>
        <dbReference type="RefSeq" id="XP_031754532.1"/>
    </source>
</evidence>
<dbReference type="PROSITE" id="PS50835">
    <property type="entry name" value="IG_LIKE"/>
    <property type="match status" value="1"/>
</dbReference>
<dbReference type="SUPFAM" id="SSF48726">
    <property type="entry name" value="Immunoglobulin"/>
    <property type="match status" value="1"/>
</dbReference>
<reference evidence="13 14" key="2">
    <citation type="journal article" date="2010" name="Science">
        <title>The genome of the Western clawed frog Xenopus tropicalis.</title>
        <authorList>
            <person name="Hellsten U."/>
            <person name="Harland R.M."/>
            <person name="Gilchrist M.J."/>
            <person name="Hendrix D."/>
            <person name="Jurka J."/>
            <person name="Kapitonov V."/>
            <person name="Ovcharenko I."/>
            <person name="Putnam N.H."/>
            <person name="Shu S."/>
            <person name="Taher L."/>
            <person name="Blitz I.L."/>
            <person name="Blumberg B."/>
            <person name="Dichmann D.S."/>
            <person name="Dubchak I."/>
            <person name="Amaya E."/>
            <person name="Detter J.C."/>
            <person name="Fletcher R."/>
            <person name="Gerhard D.S."/>
            <person name="Goodstein D."/>
            <person name="Graves T."/>
            <person name="Grigoriev I.V."/>
            <person name="Grimwood J."/>
            <person name="Kawashima T."/>
            <person name="Lindquist E."/>
            <person name="Lucas S.M."/>
            <person name="Mead P.E."/>
            <person name="Mitros T."/>
            <person name="Ogino H."/>
            <person name="Ohta Y."/>
            <person name="Poliakov A.V."/>
            <person name="Pollet N."/>
            <person name="Robert J."/>
            <person name="Salamov A."/>
            <person name="Sater A.K."/>
            <person name="Schmutz J."/>
            <person name="Terry A."/>
            <person name="Vize P.D."/>
            <person name="Warren W.C."/>
            <person name="Wells D."/>
            <person name="Wills A."/>
            <person name="Wilson R.K."/>
            <person name="Zimmerman L.B."/>
            <person name="Zorn A.M."/>
            <person name="Grainger R."/>
            <person name="Grammer T."/>
            <person name="Khokha M.K."/>
            <person name="Richardson P.M."/>
            <person name="Rokhsar D.S."/>
        </authorList>
    </citation>
    <scope>NUCLEOTIDE SEQUENCE</scope>
    <source>
        <strain evidence="13 14">Nigerian</strain>
    </source>
</reference>
<dbReference type="SMART" id="SM00409">
    <property type="entry name" value="IG"/>
    <property type="match status" value="1"/>
</dbReference>
<dbReference type="GeneID" id="100488536"/>